<evidence type="ECO:0000313" key="2">
    <source>
        <dbReference type="EMBL" id="VVA36365.1"/>
    </source>
</evidence>
<feature type="region of interest" description="Disordered" evidence="1">
    <location>
        <begin position="1"/>
        <end position="53"/>
    </location>
</feature>
<feature type="compositionally biased region" description="Basic and acidic residues" evidence="1">
    <location>
        <begin position="1"/>
        <end position="10"/>
    </location>
</feature>
<feature type="non-terminal residue" evidence="2">
    <location>
        <position position="1"/>
    </location>
</feature>
<dbReference type="Proteomes" id="UP000327085">
    <property type="component" value="Chromosome 5"/>
</dbReference>
<feature type="compositionally biased region" description="Basic residues" evidence="1">
    <location>
        <begin position="36"/>
        <end position="45"/>
    </location>
</feature>
<dbReference type="Gramene" id="VVA36365">
    <property type="protein sequence ID" value="VVA36365"/>
    <property type="gene ID" value="Prudul26B022971"/>
</dbReference>
<organism evidence="2 3">
    <name type="scientific">Prunus dulcis</name>
    <name type="common">Almond</name>
    <name type="synonym">Amygdalus dulcis</name>
    <dbReference type="NCBI Taxonomy" id="3755"/>
    <lineage>
        <taxon>Eukaryota</taxon>
        <taxon>Viridiplantae</taxon>
        <taxon>Streptophyta</taxon>
        <taxon>Embryophyta</taxon>
        <taxon>Tracheophyta</taxon>
        <taxon>Spermatophyta</taxon>
        <taxon>Magnoliopsida</taxon>
        <taxon>eudicotyledons</taxon>
        <taxon>Gunneridae</taxon>
        <taxon>Pentapetalae</taxon>
        <taxon>rosids</taxon>
        <taxon>fabids</taxon>
        <taxon>Rosales</taxon>
        <taxon>Rosaceae</taxon>
        <taxon>Amygdaloideae</taxon>
        <taxon>Amygdaleae</taxon>
        <taxon>Prunus</taxon>
    </lineage>
</organism>
<name>A0A5E4G951_PRUDU</name>
<gene>
    <name evidence="2" type="ORF">ALMOND_2B022971</name>
</gene>
<dbReference type="InParanoid" id="A0A5E4G951"/>
<feature type="non-terminal residue" evidence="2">
    <location>
        <position position="110"/>
    </location>
</feature>
<dbReference type="AlphaFoldDB" id="A0A5E4G951"/>
<dbReference type="EMBL" id="CABIKO010000448">
    <property type="protein sequence ID" value="VVA36365.1"/>
    <property type="molecule type" value="Genomic_DNA"/>
</dbReference>
<feature type="compositionally biased region" description="Acidic residues" evidence="1">
    <location>
        <begin position="89"/>
        <end position="98"/>
    </location>
</feature>
<evidence type="ECO:0000256" key="1">
    <source>
        <dbReference type="SAM" id="MobiDB-lite"/>
    </source>
</evidence>
<proteinExistence type="predicted"/>
<reference evidence="3" key="1">
    <citation type="journal article" date="2020" name="Plant J.">
        <title>Transposons played a major role in the diversification between the closely related almond and peach genomes: results from the almond genome sequence.</title>
        <authorList>
            <person name="Alioto T."/>
            <person name="Alexiou K.G."/>
            <person name="Bardil A."/>
            <person name="Barteri F."/>
            <person name="Castanera R."/>
            <person name="Cruz F."/>
            <person name="Dhingra A."/>
            <person name="Duval H."/>
            <person name="Fernandez I Marti A."/>
            <person name="Frias L."/>
            <person name="Galan B."/>
            <person name="Garcia J.L."/>
            <person name="Howad W."/>
            <person name="Gomez-Garrido J."/>
            <person name="Gut M."/>
            <person name="Julca I."/>
            <person name="Morata J."/>
            <person name="Puigdomenech P."/>
            <person name="Ribeca P."/>
            <person name="Rubio Cabetas M.J."/>
            <person name="Vlasova A."/>
            <person name="Wirthensohn M."/>
            <person name="Garcia-Mas J."/>
            <person name="Gabaldon T."/>
            <person name="Casacuberta J.M."/>
            <person name="Arus P."/>
        </authorList>
    </citation>
    <scope>NUCLEOTIDE SEQUENCE [LARGE SCALE GENOMIC DNA]</scope>
    <source>
        <strain evidence="3">cv. Texas</strain>
    </source>
</reference>
<protein>
    <submittedName>
        <fullName evidence="2">PREDICTED: transposon</fullName>
    </submittedName>
</protein>
<evidence type="ECO:0000313" key="3">
    <source>
        <dbReference type="Proteomes" id="UP000327085"/>
    </source>
</evidence>
<accession>A0A5E4G951</accession>
<feature type="region of interest" description="Disordered" evidence="1">
    <location>
        <begin position="89"/>
        <end position="110"/>
    </location>
</feature>
<sequence length="110" mass="12119">IIEKNLKESDSCIAQNAGGNRKSGHRPIKPPLYHKQSGRPKKARTRPVDEIPKGATKLRRYGIVIHCSVCGGEGHNATNCGREYGIWEEADGEGEGKEEEPAQSINLKRN</sequence>